<name>A0AAU9TBS8_EUPED</name>
<dbReference type="AlphaFoldDB" id="A0AAU9TBS8"/>
<evidence type="ECO:0000313" key="2">
    <source>
        <dbReference type="EMBL" id="CAH2083463.1"/>
    </source>
</evidence>
<feature type="compositionally biased region" description="Pro residues" evidence="1">
    <location>
        <begin position="37"/>
        <end position="48"/>
    </location>
</feature>
<keyword evidence="3" id="KW-1185">Reference proteome</keyword>
<feature type="region of interest" description="Disordered" evidence="1">
    <location>
        <begin position="1"/>
        <end position="67"/>
    </location>
</feature>
<comment type="caution">
    <text evidence="2">The sequence shown here is derived from an EMBL/GenBank/DDBJ whole genome shotgun (WGS) entry which is preliminary data.</text>
</comment>
<reference evidence="2" key="1">
    <citation type="submission" date="2022-03" db="EMBL/GenBank/DDBJ databases">
        <authorList>
            <person name="Tunstrom K."/>
        </authorList>
    </citation>
    <scope>NUCLEOTIDE SEQUENCE</scope>
</reference>
<gene>
    <name evidence="2" type="ORF">EEDITHA_LOCUS156</name>
</gene>
<dbReference type="EMBL" id="CAKOGL010000001">
    <property type="protein sequence ID" value="CAH2083463.1"/>
    <property type="molecule type" value="Genomic_DNA"/>
</dbReference>
<evidence type="ECO:0000313" key="3">
    <source>
        <dbReference type="Proteomes" id="UP001153954"/>
    </source>
</evidence>
<sequence length="67" mass="6977">MLKVRGGSTGAPPPAPPALEEKRAPLQPQQQGRALIPPEPVPPPPAPKPAVVKAPKHAKINQKVSTL</sequence>
<protein>
    <submittedName>
        <fullName evidence="2">Uncharacterized protein</fullName>
    </submittedName>
</protein>
<accession>A0AAU9TBS8</accession>
<proteinExistence type="predicted"/>
<dbReference type="Proteomes" id="UP001153954">
    <property type="component" value="Unassembled WGS sequence"/>
</dbReference>
<evidence type="ECO:0000256" key="1">
    <source>
        <dbReference type="SAM" id="MobiDB-lite"/>
    </source>
</evidence>
<organism evidence="2 3">
    <name type="scientific">Euphydryas editha</name>
    <name type="common">Edith's checkerspot</name>
    <dbReference type="NCBI Taxonomy" id="104508"/>
    <lineage>
        <taxon>Eukaryota</taxon>
        <taxon>Metazoa</taxon>
        <taxon>Ecdysozoa</taxon>
        <taxon>Arthropoda</taxon>
        <taxon>Hexapoda</taxon>
        <taxon>Insecta</taxon>
        <taxon>Pterygota</taxon>
        <taxon>Neoptera</taxon>
        <taxon>Endopterygota</taxon>
        <taxon>Lepidoptera</taxon>
        <taxon>Glossata</taxon>
        <taxon>Ditrysia</taxon>
        <taxon>Papilionoidea</taxon>
        <taxon>Nymphalidae</taxon>
        <taxon>Nymphalinae</taxon>
        <taxon>Euphydryas</taxon>
    </lineage>
</organism>